<evidence type="ECO:0000313" key="2">
    <source>
        <dbReference type="Proteomes" id="UP000789595"/>
    </source>
</evidence>
<dbReference type="Proteomes" id="UP000789595">
    <property type="component" value="Unassembled WGS sequence"/>
</dbReference>
<keyword evidence="2" id="KW-1185">Reference proteome</keyword>
<proteinExistence type="predicted"/>
<name>A0A8J2SHC2_9STRA</name>
<reference evidence="1" key="1">
    <citation type="submission" date="2021-11" db="EMBL/GenBank/DDBJ databases">
        <authorList>
            <consortium name="Genoscope - CEA"/>
            <person name="William W."/>
        </authorList>
    </citation>
    <scope>NUCLEOTIDE SEQUENCE</scope>
</reference>
<accession>A0A8J2SHC2</accession>
<sequence length="655" mass="72304">MAQCAEEAMDCDAEFKTEGHPLIGREVIRSDSKGTVVGWLSAAESDFVDGDGLPAALFHVEYTEGELAGEEEDFELYEVEEALPETIERTAKPWKVTDDNKKILEELRDGELKKPDGARTATQLAAKAVRLKFFQKKKQGAIQSMISKWQLVSQEHKDPRGLRVAAHAKLKLAEIEAKDVTARKGDFIVANHGLDCRSGLGSNKHPRDAALGPVYVRIKNGGSAKDVEEATTEALHAALAVLSYHEAHGRKQLEELERANATRYAAVVKYREKWDDQTILKVDDGWSTSDIDGVRRIKTAPGMPDLLEVVVKGQHFGKQREDTEEGLKEIKRMVEETQSEELGRRAARKEADADLASGVTTLQQKVVEQGITFVSPEQQEALGDDAPAPSWRVDAPPQQQQTFLRAQRTGKVDRDVAQSIGAAYEAAAAARRLGLWGAPDDRDMTDWEAHVRASGQKTPAADRPTKTCFDELTRPTDRDLTELLDALGVDAPIVCSAAPARPQELLGAGRQTKDRSRKLFVEVEAEHGAAVAGDRRGFDSFKDALNARARETGFMKEAIELFIGARLTQPQYAAVEDCFCIDVLIDFDDGGEENLSIAVPEGVVLRPTTFASRWKYGAFRPEWRRYYGARLIQIVSLRAAFATAMYAALHARGLD</sequence>
<protein>
    <submittedName>
        <fullName evidence="1">Uncharacterized protein</fullName>
    </submittedName>
</protein>
<evidence type="ECO:0000313" key="1">
    <source>
        <dbReference type="EMBL" id="CAH0370926.1"/>
    </source>
</evidence>
<dbReference type="AlphaFoldDB" id="A0A8J2SHC2"/>
<dbReference type="EMBL" id="CAKKNE010000003">
    <property type="protein sequence ID" value="CAH0370926.1"/>
    <property type="molecule type" value="Genomic_DNA"/>
</dbReference>
<gene>
    <name evidence="1" type="ORF">PECAL_3P08410</name>
</gene>
<organism evidence="1 2">
    <name type="scientific">Pelagomonas calceolata</name>
    <dbReference type="NCBI Taxonomy" id="35677"/>
    <lineage>
        <taxon>Eukaryota</taxon>
        <taxon>Sar</taxon>
        <taxon>Stramenopiles</taxon>
        <taxon>Ochrophyta</taxon>
        <taxon>Pelagophyceae</taxon>
        <taxon>Pelagomonadales</taxon>
        <taxon>Pelagomonadaceae</taxon>
        <taxon>Pelagomonas</taxon>
    </lineage>
</organism>
<comment type="caution">
    <text evidence="1">The sequence shown here is derived from an EMBL/GenBank/DDBJ whole genome shotgun (WGS) entry which is preliminary data.</text>
</comment>